<dbReference type="SUPFAM" id="SSF48371">
    <property type="entry name" value="ARM repeat"/>
    <property type="match status" value="3"/>
</dbReference>
<dbReference type="OrthoDB" id="27832at2759"/>
<feature type="domain" description="MIF4G" evidence="4">
    <location>
        <begin position="203"/>
        <end position="420"/>
    </location>
</feature>
<dbReference type="InterPro" id="IPR016024">
    <property type="entry name" value="ARM-type_fold"/>
</dbReference>
<sequence length="1355" mass="153669">MSTVLIMGTIDQGLRRLPISTNSSGDHQSMRTLETAIELSKTKCRSNSSSCFSNLSKLPNQQIKGRIEQGCRHDMLIGSVKGRLIKGWEKSRASLTTTENFLQGRIQQWQREWCSAIPYSSNISHMTYSLSATGYSFSSRKMDDPHDECRVGVELHGKQDNEEAVARDEEFKKLVAARMALRHNNLNPERPDSRFLRTLDSSIKHKTALIKKLKQINEAQIESLMDELRSVNLGKFVGEAVTAICDAKLRSSDLQAAVQVCSSLHQRYTDFSAILTQGLLKVFLPGKTGDELEADRNLTAMKKRITLKLLLELYFVGVVDDGDVFISIIEDLTSVENLKDRDATQTNLSLLASFARQGQTFLGLPLSGHEILDEFYKGLNISADQKEFFTKALHSYYNAATDLLQLEHTVRLLTPLLVADGIVFVSPTEFKSLCQMELENAEIVSDENASLYEKLRKSYDHLYHGVSSLAEALDIEPPVMVENGHITRVTTGDCAGIDSSILEALWDDEDTRGFYECLPDLRVLLGEAGPEVHEQSLTTQEQPSVLTWAKGQHPHPIERRKKRGKSATRQKGKANHNSLPQGLASESDQGQMATPDFAEDSVTSQEGEFEKDEKDQEKSKDPDKEKGKVKDTGRRGKGKHKIQALEGTNLHGLLQRLPCCVSRDQIDQLTVEFCYINSKSNRKKLVRALFNVPRTCLLPYYSRMVATLSTYMKDVSSMLLQSLEEAFNLLITKKDEVKIQTKIRNIRFIGELCKFRIASAGFVFNCLKACLDDFSHHNIEVACNLLETCGRFLYRSPETTVRIANMLEILMRLKNTKNLDPHHITIVENAYYACKPPKRSTRVPKVRPPLHQYIRKLLFSDLDKSSTDHVLQQLHRLPWSECESYLLKCFMKVHKGKYGQIHLIASLTAGLSHYHEEFAVAVVDEVLEEIRVGLELNGIGMQQRRIAHMRFLGELYNYEQLNSSVVFDTLYLILFFGHGKAEQDVLDPLEDCFRIRMVITLLHTCGHCFDQGSSKRKLDEFLLHFQSYILRKGSIPLDIEFDLQDLFADLRQNMMRYPSIEEVNDALIEFVEHERIVSIDEANCEKHSDMGKPPFGNTSCTISVNGHNLPLEENGAVHRDIYSGSGTIDPNGHGVEEGLHEENHDDVCNGGDDYGDGGALAIDEDEEVQVWQNKVMDVDPEEEAEFDRELRSLMQESLDSRKLEPRSRLSLNMAIPMNVSVGPTEDLHGRKGLESGDETLDEEAGGRTKGRKEVSVRVLVKRGNKQRSKQLYLPLDCSLVRSAKEREAAEVEERQDIKRLVLEYNEREEESCGFETQPTSWMQSVDSNRDVKRIPGSRHRHQYFTGAGFYYRRRK</sequence>
<dbReference type="GO" id="GO:0005737">
    <property type="term" value="C:cytoplasm"/>
    <property type="evidence" value="ECO:0007669"/>
    <property type="project" value="UniProtKB-SubCell"/>
</dbReference>
<accession>A0A834GGW0</accession>
<feature type="compositionally biased region" description="Polar residues" evidence="3">
    <location>
        <begin position="575"/>
        <end position="592"/>
    </location>
</feature>
<dbReference type="FunFam" id="1.25.40.180:FF:000026">
    <property type="entry name" value="Regulator of nonsense transcripts UPF2"/>
    <property type="match status" value="1"/>
</dbReference>
<dbReference type="GO" id="GO:0035145">
    <property type="term" value="C:exon-exon junction complex"/>
    <property type="evidence" value="ECO:0007669"/>
    <property type="project" value="TreeGrafter"/>
</dbReference>
<protein>
    <recommendedName>
        <fullName evidence="4">MIF4G domain-containing protein</fullName>
    </recommendedName>
</protein>
<reference evidence="5" key="1">
    <citation type="submission" date="2019-11" db="EMBL/GenBank/DDBJ databases">
        <authorList>
            <person name="Liu Y."/>
            <person name="Hou J."/>
            <person name="Li T.-Q."/>
            <person name="Guan C.-H."/>
            <person name="Wu X."/>
            <person name="Wu H.-Z."/>
            <person name="Ling F."/>
            <person name="Zhang R."/>
            <person name="Shi X.-G."/>
            <person name="Ren J.-P."/>
            <person name="Chen E.-F."/>
            <person name="Sun J.-M."/>
        </authorList>
    </citation>
    <scope>NUCLEOTIDE SEQUENCE</scope>
    <source>
        <strain evidence="5">Adult_tree_wgs_1</strain>
        <tissue evidence="5">Leaves</tissue>
    </source>
</reference>
<dbReference type="EMBL" id="WJXA01000009">
    <property type="protein sequence ID" value="KAF7132309.1"/>
    <property type="molecule type" value="Genomic_DNA"/>
</dbReference>
<evidence type="ECO:0000313" key="6">
    <source>
        <dbReference type="Proteomes" id="UP000626092"/>
    </source>
</evidence>
<keyword evidence="2" id="KW-0963">Cytoplasm</keyword>
<dbReference type="Gene3D" id="1.25.40.180">
    <property type="match status" value="3"/>
</dbReference>
<evidence type="ECO:0000256" key="2">
    <source>
        <dbReference type="ARBA" id="ARBA00022490"/>
    </source>
</evidence>
<dbReference type="FunFam" id="1.25.40.180:FF:000030">
    <property type="entry name" value="Regulator of nonsense transcripts UPF2"/>
    <property type="match status" value="1"/>
</dbReference>
<dbReference type="InterPro" id="IPR039762">
    <property type="entry name" value="Nmd2/UPF2"/>
</dbReference>
<organism evidence="5 6">
    <name type="scientific">Rhododendron simsii</name>
    <name type="common">Sims's rhododendron</name>
    <dbReference type="NCBI Taxonomy" id="118357"/>
    <lineage>
        <taxon>Eukaryota</taxon>
        <taxon>Viridiplantae</taxon>
        <taxon>Streptophyta</taxon>
        <taxon>Embryophyta</taxon>
        <taxon>Tracheophyta</taxon>
        <taxon>Spermatophyta</taxon>
        <taxon>Magnoliopsida</taxon>
        <taxon>eudicotyledons</taxon>
        <taxon>Gunneridae</taxon>
        <taxon>Pentapetalae</taxon>
        <taxon>asterids</taxon>
        <taxon>Ericales</taxon>
        <taxon>Ericaceae</taxon>
        <taxon>Ericoideae</taxon>
        <taxon>Rhodoreae</taxon>
        <taxon>Rhododendron</taxon>
    </lineage>
</organism>
<feature type="compositionally biased region" description="Basic and acidic residues" evidence="3">
    <location>
        <begin position="1225"/>
        <end position="1234"/>
    </location>
</feature>
<evidence type="ECO:0000259" key="4">
    <source>
        <dbReference type="SMART" id="SM00543"/>
    </source>
</evidence>
<dbReference type="GO" id="GO:0000184">
    <property type="term" value="P:nuclear-transcribed mRNA catabolic process, nonsense-mediated decay"/>
    <property type="evidence" value="ECO:0007669"/>
    <property type="project" value="InterPro"/>
</dbReference>
<dbReference type="SMART" id="SM00543">
    <property type="entry name" value="MIF4G"/>
    <property type="match status" value="3"/>
</dbReference>
<feature type="compositionally biased region" description="Basic and acidic residues" evidence="3">
    <location>
        <begin position="611"/>
        <end position="634"/>
    </location>
</feature>
<proteinExistence type="predicted"/>
<dbReference type="InterPro" id="IPR007193">
    <property type="entry name" value="Upf2/Nmd2_C"/>
</dbReference>
<feature type="domain" description="MIF4G" evidence="4">
    <location>
        <begin position="651"/>
        <end position="837"/>
    </location>
</feature>
<feature type="region of interest" description="Disordered" evidence="3">
    <location>
        <begin position="1220"/>
        <end position="1249"/>
    </location>
</feature>
<dbReference type="InterPro" id="IPR003890">
    <property type="entry name" value="MIF4G-like_typ-3"/>
</dbReference>
<dbReference type="Pfam" id="PF04050">
    <property type="entry name" value="Upf2"/>
    <property type="match status" value="1"/>
</dbReference>
<evidence type="ECO:0000313" key="5">
    <source>
        <dbReference type="EMBL" id="KAF7132309.1"/>
    </source>
</evidence>
<feature type="compositionally biased region" description="Basic residues" evidence="3">
    <location>
        <begin position="558"/>
        <end position="574"/>
    </location>
</feature>
<dbReference type="PANTHER" id="PTHR12839:SF7">
    <property type="entry name" value="REGULATOR OF NONSENSE TRANSCRIPTS 2"/>
    <property type="match status" value="1"/>
</dbReference>
<evidence type="ECO:0000256" key="1">
    <source>
        <dbReference type="ARBA" id="ARBA00004496"/>
    </source>
</evidence>
<comment type="subcellular location">
    <subcellularLocation>
        <location evidence="1">Cytoplasm</location>
    </subcellularLocation>
</comment>
<feature type="compositionally biased region" description="Polar residues" evidence="3">
    <location>
        <begin position="535"/>
        <end position="545"/>
    </location>
</feature>
<dbReference type="GO" id="GO:0003723">
    <property type="term" value="F:RNA binding"/>
    <property type="evidence" value="ECO:0007669"/>
    <property type="project" value="InterPro"/>
</dbReference>
<evidence type="ECO:0000256" key="3">
    <source>
        <dbReference type="SAM" id="MobiDB-lite"/>
    </source>
</evidence>
<name>A0A834GGW0_RHOSS</name>
<dbReference type="Pfam" id="PF02854">
    <property type="entry name" value="MIF4G"/>
    <property type="match status" value="3"/>
</dbReference>
<comment type="caution">
    <text evidence="5">The sequence shown here is derived from an EMBL/GenBank/DDBJ whole genome shotgun (WGS) entry which is preliminary data.</text>
</comment>
<gene>
    <name evidence="5" type="ORF">RHSIM_Rhsim09G0154800</name>
</gene>
<feature type="region of interest" description="Disordered" evidence="3">
    <location>
        <begin position="533"/>
        <end position="641"/>
    </location>
</feature>
<feature type="domain" description="MIF4G" evidence="4">
    <location>
        <begin position="852"/>
        <end position="1053"/>
    </location>
</feature>
<keyword evidence="6" id="KW-1185">Reference proteome</keyword>
<dbReference type="PANTHER" id="PTHR12839">
    <property type="entry name" value="NONSENSE-MEDIATED MRNA DECAY PROTEIN 2 UP-FRAMESHIFT SUPPRESSOR 2"/>
    <property type="match status" value="1"/>
</dbReference>
<dbReference type="Proteomes" id="UP000626092">
    <property type="component" value="Unassembled WGS sequence"/>
</dbReference>